<evidence type="ECO:0000313" key="4">
    <source>
        <dbReference type="Proteomes" id="UP000242616"/>
    </source>
</evidence>
<feature type="domain" description="CRISPR type III-associated protein" evidence="2">
    <location>
        <begin position="9"/>
        <end position="153"/>
    </location>
</feature>
<accession>A0ABX3IHU2</accession>
<dbReference type="Pfam" id="PF03787">
    <property type="entry name" value="RAMPs"/>
    <property type="match status" value="1"/>
</dbReference>
<reference evidence="3 4" key="1">
    <citation type="submission" date="2015-06" db="EMBL/GenBank/DDBJ databases">
        <title>Genome sequencing of Thermotogales isolates from hydrothermal vents.</title>
        <authorList>
            <person name="Haverkamp T.H."/>
            <person name="Kublanov I.V."/>
            <person name="Nesbo C.L."/>
        </authorList>
    </citation>
    <scope>NUCLEOTIDE SEQUENCE [LARGE SCALE GENOMIC DNA]</scope>
    <source>
        <strain evidence="4">ik275mar</strain>
    </source>
</reference>
<gene>
    <name evidence="3" type="ORF">XJ44_04200</name>
</gene>
<keyword evidence="1" id="KW-0051">Antiviral defense</keyword>
<evidence type="ECO:0000259" key="2">
    <source>
        <dbReference type="Pfam" id="PF03787"/>
    </source>
</evidence>
<dbReference type="Proteomes" id="UP000242616">
    <property type="component" value="Unassembled WGS sequence"/>
</dbReference>
<comment type="caution">
    <text evidence="3">The sequence shown here is derived from an EMBL/GenBank/DDBJ whole genome shotgun (WGS) entry which is preliminary data.</text>
</comment>
<dbReference type="RefSeq" id="WP_077198174.1">
    <property type="nucleotide sequence ID" value="NZ_LBFC01000016.1"/>
</dbReference>
<name>A0ABX3IHU2_9BACT</name>
<dbReference type="NCBIfam" id="TIGR01894">
    <property type="entry name" value="cas_TM1795_cmr1"/>
    <property type="match status" value="1"/>
</dbReference>
<protein>
    <recommendedName>
        <fullName evidence="2">CRISPR type III-associated protein domain-containing protein</fullName>
    </recommendedName>
</protein>
<evidence type="ECO:0000313" key="3">
    <source>
        <dbReference type="EMBL" id="ONN27395.1"/>
    </source>
</evidence>
<dbReference type="EMBL" id="LBFC01000016">
    <property type="protein sequence ID" value="ONN27395.1"/>
    <property type="molecule type" value="Genomic_DNA"/>
</dbReference>
<proteinExistence type="predicted"/>
<dbReference type="InterPro" id="IPR005537">
    <property type="entry name" value="RAMP_III_fam"/>
</dbReference>
<organism evidence="3 4">
    <name type="scientific">Thermosipho affectus</name>
    <dbReference type="NCBI Taxonomy" id="660294"/>
    <lineage>
        <taxon>Bacteria</taxon>
        <taxon>Thermotogati</taxon>
        <taxon>Thermotogota</taxon>
        <taxon>Thermotogae</taxon>
        <taxon>Thermotogales</taxon>
        <taxon>Fervidobacteriaceae</taxon>
        <taxon>Thermosipho</taxon>
    </lineage>
</organism>
<sequence length="296" mass="34325">MYENLNFKCMVVTPMLCYGADKKYGLEIRAQSLKGVMRFWWRALNEHLPIDILREEEAKIFGGAGARKGKSKFFMRVTDVYVVSKRYNILPHRNRNEKKNGKVELEAFVSGSFNVEFIFKDTKLMDTIKDLFILISILGGVGRRTRRGFGSFKIIEINGENFDYEKYVDLEKMANLMNKISKSEHFSVEKNDKGAGIKTNFYKKKGKDKYPYIRFIEFGKEYDNYDELLKKISTASHNHNSDFTGYAKNGKRLASPVYVSVVEKDNKFIPVVTRLELSEDVEGIDRSEEFIREVLG</sequence>
<dbReference type="InterPro" id="IPR007522">
    <property type="entry name" value="CRISPR-assoc_prot_TM1795"/>
</dbReference>
<evidence type="ECO:0000256" key="1">
    <source>
        <dbReference type="ARBA" id="ARBA00023118"/>
    </source>
</evidence>
<keyword evidence="4" id="KW-1185">Reference proteome</keyword>